<evidence type="ECO:0000256" key="1">
    <source>
        <dbReference type="SAM" id="MobiDB-lite"/>
    </source>
</evidence>
<dbReference type="AlphaFoldDB" id="A0A8W8I2G8"/>
<feature type="compositionally biased region" description="Polar residues" evidence="1">
    <location>
        <begin position="61"/>
        <end position="71"/>
    </location>
</feature>
<feature type="compositionally biased region" description="Basic and acidic residues" evidence="1">
    <location>
        <begin position="795"/>
        <end position="810"/>
    </location>
</feature>
<reference evidence="3" key="1">
    <citation type="submission" date="2022-08" db="UniProtKB">
        <authorList>
            <consortium name="EnsemblMetazoa"/>
        </authorList>
    </citation>
    <scope>IDENTIFICATION</scope>
    <source>
        <strain evidence="3">05x7-T-G4-1.051#20</strain>
    </source>
</reference>
<feature type="compositionally biased region" description="Acidic residues" evidence="1">
    <location>
        <begin position="844"/>
        <end position="854"/>
    </location>
</feature>
<feature type="compositionally biased region" description="Basic and acidic residues" evidence="1">
    <location>
        <begin position="33"/>
        <end position="59"/>
    </location>
</feature>
<dbReference type="Pfam" id="PF23265">
    <property type="entry name" value="Ig-like_KY"/>
    <property type="match status" value="2"/>
</dbReference>
<dbReference type="EnsemblMetazoa" id="G12212.1">
    <property type="protein sequence ID" value="G12212.1:cds"/>
    <property type="gene ID" value="G12212"/>
</dbReference>
<keyword evidence="4" id="KW-1185">Reference proteome</keyword>
<proteinExistence type="predicted"/>
<name>A0A8W8I2G8_MAGGI</name>
<dbReference type="PANTHER" id="PTHR47020">
    <property type="entry name" value="HILLARIN"/>
    <property type="match status" value="1"/>
</dbReference>
<accession>A0A8W8I2G8</accession>
<feature type="compositionally biased region" description="Polar residues" evidence="1">
    <location>
        <begin position="811"/>
        <end position="821"/>
    </location>
</feature>
<evidence type="ECO:0000313" key="4">
    <source>
        <dbReference type="Proteomes" id="UP000005408"/>
    </source>
</evidence>
<dbReference type="Proteomes" id="UP000005408">
    <property type="component" value="Unassembled WGS sequence"/>
</dbReference>
<evidence type="ECO:0000259" key="2">
    <source>
        <dbReference type="Pfam" id="PF23265"/>
    </source>
</evidence>
<feature type="domain" description="KY-like immunoglobulin-like" evidence="2">
    <location>
        <begin position="463"/>
        <end position="574"/>
    </location>
</feature>
<organism evidence="3 4">
    <name type="scientific">Magallana gigas</name>
    <name type="common">Pacific oyster</name>
    <name type="synonym">Crassostrea gigas</name>
    <dbReference type="NCBI Taxonomy" id="29159"/>
    <lineage>
        <taxon>Eukaryota</taxon>
        <taxon>Metazoa</taxon>
        <taxon>Spiralia</taxon>
        <taxon>Lophotrochozoa</taxon>
        <taxon>Mollusca</taxon>
        <taxon>Bivalvia</taxon>
        <taxon>Autobranchia</taxon>
        <taxon>Pteriomorphia</taxon>
        <taxon>Ostreida</taxon>
        <taxon>Ostreoidea</taxon>
        <taxon>Ostreidae</taxon>
        <taxon>Magallana</taxon>
    </lineage>
</organism>
<dbReference type="PANTHER" id="PTHR47020:SF1">
    <property type="entry name" value="HILLARIN"/>
    <property type="match status" value="1"/>
</dbReference>
<feature type="compositionally biased region" description="Polar residues" evidence="1">
    <location>
        <begin position="342"/>
        <end position="365"/>
    </location>
</feature>
<sequence length="911" mass="104017">MKQRILGLSNNFCDKGILRPHSSREMGGSTSKQTDKPKSTPLNREQETKRNSDHGDKRHSANSNQTASSAVTPIPIHRPNPFPPTTRKKDVLDKELLRGAKKNAFQEISLNDMASYQILISLLTKGLKDDIEKTWVLFLWVTNLDVKNVTKGGIKNTPKGDLKDVQSGILHIADFYTTLCRHAGLKSVTIEGLQKDDSFTINGTEKILVKEKWNAVFFKDSWRLIHIGLGKACNPKWKLLYFLIDPEDLIQWCFPNEHEWQLLSKPLAKHDFFNQPNCKRKCFEMGVQILNPTLGKIKIDNGRFSVEVLIDKTHSQSSDTMLDFKLRGKKMQNGINEFDYETSGNFNTGNETTRSTMKPSNVTGNESRHTDNTDKANGNSESPLDLKKYVFMHRADSRIVFDVHFPTPGTFVLDIEGKTFSTKGGHSSISVICQFKFFCNRSIQEEDYVPLPIVPDIGFGPTPYCLRYGVRPVSHGYGHIVILPGEPVKIRFEYDGNYEFKTETISVLRVSQSKKDNFSTCTVMPNKLHVDVNVPDEGHYILMVHAKRDKEEEFVNIINYMMIFDRKNSNVELFHKRMMREKLLSAVQNGTEEELKEALENFKFYRVPDLGEVQKANQRLEYFETKRELGVAMQRRNIRVLETAIHSAKNLPDMKQIKEDIRRAENLMNRLKNQHPISKLEHSTLSEIRRYTNPSQAVKDVLSATYILLGHDIEYAKNWEYIQSQLTKTGRDSLQRLVLHCDVETVSSSSAEIAHQLLNPHDENALREASAGAGAIFHWASQIVKDKIKKFEKEESIENEVSKGSKRSEKANSVQNKQGKASSEKDISTNGKSVNQKTGKVTAEEVEEEKEIDEISTRSTAKSGTLSLKSIHAKVGSFRKKGDKAMVFNKYNEQVYFEQSPPERFFWPKHF</sequence>
<protein>
    <recommendedName>
        <fullName evidence="2">KY-like immunoglobulin-like domain-containing protein</fullName>
    </recommendedName>
</protein>
<dbReference type="Gene3D" id="1.20.920.60">
    <property type="match status" value="1"/>
</dbReference>
<dbReference type="InterPro" id="IPR056564">
    <property type="entry name" value="Ig-like_KY"/>
</dbReference>
<feature type="region of interest" description="Disordered" evidence="1">
    <location>
        <begin position="1"/>
        <end position="88"/>
    </location>
</feature>
<dbReference type="InterPro" id="IPR053041">
    <property type="entry name" value="Transglut-like_Superfamily_Mod"/>
</dbReference>
<feature type="domain" description="KY-like immunoglobulin-like" evidence="2">
    <location>
        <begin position="270"/>
        <end position="445"/>
    </location>
</feature>
<feature type="region of interest" description="Disordered" evidence="1">
    <location>
        <begin position="341"/>
        <end position="381"/>
    </location>
</feature>
<feature type="compositionally biased region" description="Polar residues" evidence="1">
    <location>
        <begin position="828"/>
        <end position="839"/>
    </location>
</feature>
<evidence type="ECO:0000313" key="3">
    <source>
        <dbReference type="EnsemblMetazoa" id="G12212.1:cds"/>
    </source>
</evidence>
<feature type="region of interest" description="Disordered" evidence="1">
    <location>
        <begin position="795"/>
        <end position="863"/>
    </location>
</feature>